<evidence type="ECO:0000313" key="5">
    <source>
        <dbReference type="Proteomes" id="UP000694569"/>
    </source>
</evidence>
<dbReference type="GO" id="GO:0005524">
    <property type="term" value="F:ATP binding"/>
    <property type="evidence" value="ECO:0007669"/>
    <property type="project" value="InterPro"/>
</dbReference>
<dbReference type="Pfam" id="PF06309">
    <property type="entry name" value="Torsin"/>
    <property type="match status" value="2"/>
</dbReference>
<dbReference type="GO" id="GO:0019894">
    <property type="term" value="F:kinesin binding"/>
    <property type="evidence" value="ECO:0007669"/>
    <property type="project" value="TreeGrafter"/>
</dbReference>
<dbReference type="Pfam" id="PF21376">
    <property type="entry name" value="TOR1A_C"/>
    <property type="match status" value="1"/>
</dbReference>
<reference evidence="4" key="2">
    <citation type="submission" date="2025-09" db="UniProtKB">
        <authorList>
            <consortium name="Ensembl"/>
        </authorList>
    </citation>
    <scope>IDENTIFICATION</scope>
</reference>
<dbReference type="InterPro" id="IPR027417">
    <property type="entry name" value="P-loop_NTPase"/>
</dbReference>
<dbReference type="InterPro" id="IPR010448">
    <property type="entry name" value="Torsin"/>
</dbReference>
<dbReference type="GO" id="GO:0005635">
    <property type="term" value="C:nuclear envelope"/>
    <property type="evidence" value="ECO:0007669"/>
    <property type="project" value="TreeGrafter"/>
</dbReference>
<dbReference type="InterPro" id="IPR001270">
    <property type="entry name" value="ClpA/B"/>
</dbReference>
<dbReference type="PANTHER" id="PTHR10760">
    <property type="entry name" value="TORSIN"/>
    <property type="match status" value="1"/>
</dbReference>
<organism evidence="4 5">
    <name type="scientific">Leptobrachium leishanense</name>
    <name type="common">Leishan spiny toad</name>
    <dbReference type="NCBI Taxonomy" id="445787"/>
    <lineage>
        <taxon>Eukaryota</taxon>
        <taxon>Metazoa</taxon>
        <taxon>Chordata</taxon>
        <taxon>Craniata</taxon>
        <taxon>Vertebrata</taxon>
        <taxon>Euteleostomi</taxon>
        <taxon>Amphibia</taxon>
        <taxon>Batrachia</taxon>
        <taxon>Anura</taxon>
        <taxon>Pelobatoidea</taxon>
        <taxon>Megophryidae</taxon>
        <taxon>Leptobrachium</taxon>
    </lineage>
</organism>
<evidence type="ECO:0000313" key="4">
    <source>
        <dbReference type="Ensembl" id="ENSLLEP00000048220.1"/>
    </source>
</evidence>
<evidence type="ECO:0000259" key="3">
    <source>
        <dbReference type="SMART" id="SM00382"/>
    </source>
</evidence>
<proteinExistence type="inferred from homology"/>
<evidence type="ECO:0000256" key="2">
    <source>
        <dbReference type="SAM" id="SignalP"/>
    </source>
</evidence>
<feature type="chain" id="PRO_5034268119" description="AAA+ ATPase domain-containing protein" evidence="2">
    <location>
        <begin position="20"/>
        <end position="538"/>
    </location>
</feature>
<dbReference type="InterPro" id="IPR049337">
    <property type="entry name" value="TOR1A_C"/>
</dbReference>
<comment type="similarity">
    <text evidence="1">Belongs to the ClpA/ClpB family. Torsin subfamily.</text>
</comment>
<dbReference type="GeneTree" id="ENSGT00950000182888"/>
<reference evidence="4" key="1">
    <citation type="submission" date="2025-08" db="UniProtKB">
        <authorList>
            <consortium name="Ensembl"/>
        </authorList>
    </citation>
    <scope>IDENTIFICATION</scope>
</reference>
<feature type="domain" description="AAA+ ATPase" evidence="3">
    <location>
        <begin position="94"/>
        <end position="235"/>
    </location>
</feature>
<dbReference type="PANTHER" id="PTHR10760:SF14">
    <property type="entry name" value="TORSIN-1B"/>
    <property type="match status" value="1"/>
</dbReference>
<evidence type="ECO:0000256" key="1">
    <source>
        <dbReference type="ARBA" id="ARBA00006235"/>
    </source>
</evidence>
<protein>
    <recommendedName>
        <fullName evidence="3">AAA+ ATPase domain-containing protein</fullName>
    </recommendedName>
</protein>
<dbReference type="AlphaFoldDB" id="A0A8C5RAZ5"/>
<accession>A0A8C5RAZ5</accession>
<dbReference type="SMART" id="SM00382">
    <property type="entry name" value="AAA"/>
    <property type="match status" value="2"/>
</dbReference>
<dbReference type="OrthoDB" id="19623at2759"/>
<keyword evidence="2" id="KW-0732">Signal</keyword>
<name>A0A8C5RAZ5_9ANUR</name>
<dbReference type="Gene3D" id="3.40.50.300">
    <property type="entry name" value="P-loop containing nucleotide triphosphate hydrolases"/>
    <property type="match status" value="2"/>
</dbReference>
<feature type="signal peptide" evidence="2">
    <location>
        <begin position="1"/>
        <end position="19"/>
    </location>
</feature>
<dbReference type="GO" id="GO:0005788">
    <property type="term" value="C:endoplasmic reticulum lumen"/>
    <property type="evidence" value="ECO:0007669"/>
    <property type="project" value="TreeGrafter"/>
</dbReference>
<dbReference type="GO" id="GO:0034504">
    <property type="term" value="P:protein localization to nucleus"/>
    <property type="evidence" value="ECO:0007669"/>
    <property type="project" value="TreeGrafter"/>
</dbReference>
<feature type="domain" description="AAA+ ATPase" evidence="3">
    <location>
        <begin position="283"/>
        <end position="417"/>
    </location>
</feature>
<dbReference type="Ensembl" id="ENSLLET00000050105.1">
    <property type="protein sequence ID" value="ENSLLEP00000048220.1"/>
    <property type="gene ID" value="ENSLLEG00000030429.1"/>
</dbReference>
<dbReference type="GO" id="GO:0071763">
    <property type="term" value="P:nuclear membrane organization"/>
    <property type="evidence" value="ECO:0007669"/>
    <property type="project" value="TreeGrafter"/>
</dbReference>
<sequence>MSPGSWIVLLPLLFGPARSIEPITTGLAIAAAAGIYQYYPDLKCYAMNCCGEEKTFSADALESDLEKKLFGQHLAHDMVLRTVTGFMRHANPGKPLALSFHGWTGIGKNFITSIIADNLYTPGMDSKSVHLFISMLHFPHASQIALYKDQLKSWIQGNVSRCDRSMFVFDEVDKLHPGILDVLKPFMDYNANIGGVSYRKAIFIFLSNAGGELITRKLLEFWRAGKKREDLRLADVESELSVELFNKEDLKSDLDKKLFGQHLARDTVLRAVTRFMKNPDPEKPLVLSFYGGTGVGKSFITKVIADNVYTDGINSMSVRLFSSQHHFPHVDKVALYKDQLKSQIQEIVSRCARSMIIFDEVDKLHPGILDVIKAYLDYNANIDGVSYRKVIFIFISNTEGEIINRKMLHFMNAGKNREDLCLYDFEKELSDQAFSNKKGGFWHSDLIARGMIGLHVPFLPLEFRHVKMCVQAELNKRGLGNDEELAIKIAHKLCYLSTDREGQQYGARTNELRDLSEESNIFSKKGCKLVTTELDMDT</sequence>
<dbReference type="Proteomes" id="UP000694569">
    <property type="component" value="Unplaced"/>
</dbReference>
<dbReference type="GO" id="GO:0016887">
    <property type="term" value="F:ATP hydrolysis activity"/>
    <property type="evidence" value="ECO:0007669"/>
    <property type="project" value="InterPro"/>
</dbReference>
<dbReference type="SUPFAM" id="SSF52540">
    <property type="entry name" value="P-loop containing nucleoside triphosphate hydrolases"/>
    <property type="match status" value="2"/>
</dbReference>
<dbReference type="PRINTS" id="PR00300">
    <property type="entry name" value="CLPPROTEASEA"/>
</dbReference>
<dbReference type="InterPro" id="IPR003593">
    <property type="entry name" value="AAA+_ATPase"/>
</dbReference>
<keyword evidence="5" id="KW-1185">Reference proteome</keyword>